<evidence type="ECO:0000313" key="2">
    <source>
        <dbReference type="EMBL" id="MBA8950937.1"/>
    </source>
</evidence>
<sequence>MPAYAMAHLRPTEMPNDEVLEYIERIQATMDPFGGRFLVHGSEVEAVEGTFEGAFVMIEFPDRDAIHAWYASEAYQEILPLRARNIPGDVWIAEGVPEGYDARRTAAKLRAARG</sequence>
<dbReference type="Proteomes" id="UP000572680">
    <property type="component" value="Unassembled WGS sequence"/>
</dbReference>
<name>A0A7W3QKZ7_ACTNM</name>
<evidence type="ECO:0000313" key="3">
    <source>
        <dbReference type="Proteomes" id="UP000572680"/>
    </source>
</evidence>
<dbReference type="AlphaFoldDB" id="A0A7W3QKZ7"/>
<dbReference type="EMBL" id="JACJIA010000003">
    <property type="protein sequence ID" value="MBA8950937.1"/>
    <property type="molecule type" value="Genomic_DNA"/>
</dbReference>
<protein>
    <submittedName>
        <fullName evidence="2">Uncharacterized protein (DUF1330 family)</fullName>
    </submittedName>
</protein>
<dbReference type="SUPFAM" id="SSF54909">
    <property type="entry name" value="Dimeric alpha+beta barrel"/>
    <property type="match status" value="1"/>
</dbReference>
<dbReference type="RefSeq" id="WP_182843342.1">
    <property type="nucleotide sequence ID" value="NZ_BAAALP010000016.1"/>
</dbReference>
<dbReference type="Gene3D" id="3.30.70.100">
    <property type="match status" value="1"/>
</dbReference>
<gene>
    <name evidence="2" type="ORF">HNR61_002568</name>
</gene>
<accession>A0A7W3QKZ7</accession>
<comment type="caution">
    <text evidence="2">The sequence shown here is derived from an EMBL/GenBank/DDBJ whole genome shotgun (WGS) entry which is preliminary data.</text>
</comment>
<dbReference type="PANTHER" id="PTHR41521:SF4">
    <property type="entry name" value="BLR0684 PROTEIN"/>
    <property type="match status" value="1"/>
</dbReference>
<keyword evidence="3" id="KW-1185">Reference proteome</keyword>
<dbReference type="InterPro" id="IPR010753">
    <property type="entry name" value="DUF1330"/>
</dbReference>
<feature type="domain" description="DUF1330" evidence="1">
    <location>
        <begin position="2"/>
        <end position="96"/>
    </location>
</feature>
<reference evidence="2 3" key="1">
    <citation type="submission" date="2020-08" db="EMBL/GenBank/DDBJ databases">
        <title>Genomic Encyclopedia of Type Strains, Phase IV (KMG-IV): sequencing the most valuable type-strain genomes for metagenomic binning, comparative biology and taxonomic classification.</title>
        <authorList>
            <person name="Goeker M."/>
        </authorList>
    </citation>
    <scope>NUCLEOTIDE SEQUENCE [LARGE SCALE GENOMIC DNA]</scope>
    <source>
        <strain evidence="2 3">DSM 44197</strain>
    </source>
</reference>
<evidence type="ECO:0000259" key="1">
    <source>
        <dbReference type="Pfam" id="PF07045"/>
    </source>
</evidence>
<proteinExistence type="predicted"/>
<organism evidence="2 3">
    <name type="scientific">Actinomadura namibiensis</name>
    <dbReference type="NCBI Taxonomy" id="182080"/>
    <lineage>
        <taxon>Bacteria</taxon>
        <taxon>Bacillati</taxon>
        <taxon>Actinomycetota</taxon>
        <taxon>Actinomycetes</taxon>
        <taxon>Streptosporangiales</taxon>
        <taxon>Thermomonosporaceae</taxon>
        <taxon>Actinomadura</taxon>
    </lineage>
</organism>
<dbReference type="Pfam" id="PF07045">
    <property type="entry name" value="DUF1330"/>
    <property type="match status" value="1"/>
</dbReference>
<dbReference type="PANTHER" id="PTHR41521">
    <property type="match status" value="1"/>
</dbReference>
<dbReference type="InterPro" id="IPR011008">
    <property type="entry name" value="Dimeric_a/b-barrel"/>
</dbReference>